<protein>
    <submittedName>
        <fullName evidence="1">Uncharacterized protein</fullName>
    </submittedName>
</protein>
<keyword evidence="2" id="KW-1185">Reference proteome</keyword>
<dbReference type="AlphaFoldDB" id="A0A653DBP1"/>
<evidence type="ECO:0000313" key="1">
    <source>
        <dbReference type="EMBL" id="VEN57423.1"/>
    </source>
</evidence>
<proteinExistence type="predicted"/>
<dbReference type="EMBL" id="CAACVG010011146">
    <property type="protein sequence ID" value="VEN57423.1"/>
    <property type="molecule type" value="Genomic_DNA"/>
</dbReference>
<organism evidence="1 2">
    <name type="scientific">Callosobruchus maculatus</name>
    <name type="common">Southern cowpea weevil</name>
    <name type="synonym">Pulse bruchid</name>
    <dbReference type="NCBI Taxonomy" id="64391"/>
    <lineage>
        <taxon>Eukaryota</taxon>
        <taxon>Metazoa</taxon>
        <taxon>Ecdysozoa</taxon>
        <taxon>Arthropoda</taxon>
        <taxon>Hexapoda</taxon>
        <taxon>Insecta</taxon>
        <taxon>Pterygota</taxon>
        <taxon>Neoptera</taxon>
        <taxon>Endopterygota</taxon>
        <taxon>Coleoptera</taxon>
        <taxon>Polyphaga</taxon>
        <taxon>Cucujiformia</taxon>
        <taxon>Chrysomeloidea</taxon>
        <taxon>Chrysomelidae</taxon>
        <taxon>Bruchinae</taxon>
        <taxon>Bruchini</taxon>
        <taxon>Callosobruchus</taxon>
    </lineage>
</organism>
<sequence>MLADFLGGLELESIFAVRITKHSDIAPELIHLSSSRGLCLHLDRGLGFTLQEKSFIPPREEGITLKHSNTSSTLNAKFVNIKHHNLKKSEAAYGVALFVVDEVCEDVVRHLAILHNLKASLFISHTFHLYVLSIEGGTI</sequence>
<gene>
    <name evidence="1" type="ORF">CALMAC_LOCUS16050</name>
</gene>
<reference evidence="1 2" key="1">
    <citation type="submission" date="2019-01" db="EMBL/GenBank/DDBJ databases">
        <authorList>
            <person name="Sayadi A."/>
        </authorList>
    </citation>
    <scope>NUCLEOTIDE SEQUENCE [LARGE SCALE GENOMIC DNA]</scope>
</reference>
<dbReference type="Proteomes" id="UP000410492">
    <property type="component" value="Unassembled WGS sequence"/>
</dbReference>
<evidence type="ECO:0000313" key="2">
    <source>
        <dbReference type="Proteomes" id="UP000410492"/>
    </source>
</evidence>
<accession>A0A653DBP1</accession>
<name>A0A653DBP1_CALMS</name>